<dbReference type="UniPathway" id="UPA00618">
    <property type="reaction ID" value="UER00674"/>
</dbReference>
<comment type="similarity">
    <text evidence="3 9">Belongs to the FAD-dependent glycerol-3-phosphate dehydrogenase family.</text>
</comment>
<evidence type="ECO:0000256" key="1">
    <source>
        <dbReference type="ARBA" id="ARBA00001974"/>
    </source>
</evidence>
<evidence type="ECO:0000256" key="3">
    <source>
        <dbReference type="ARBA" id="ARBA00007330"/>
    </source>
</evidence>
<feature type="domain" description="FAD dependent oxidoreductase" evidence="10">
    <location>
        <begin position="21"/>
        <end position="344"/>
    </location>
</feature>
<dbReference type="AlphaFoldDB" id="A0A1H0NXI5"/>
<keyword evidence="4 9" id="KW-0285">Flavoprotein</keyword>
<comment type="cofactor">
    <cofactor evidence="1 9">
        <name>FAD</name>
        <dbReference type="ChEBI" id="CHEBI:57692"/>
    </cofactor>
</comment>
<dbReference type="InterPro" id="IPR038299">
    <property type="entry name" value="DAO_C_sf"/>
</dbReference>
<protein>
    <recommendedName>
        <fullName evidence="9">Glycerol-3-phosphate dehydrogenase</fullName>
        <ecNumber evidence="9">1.1.5.3</ecNumber>
    </recommendedName>
</protein>
<dbReference type="RefSeq" id="WP_090849034.1">
    <property type="nucleotide sequence ID" value="NZ_FNJU01000001.1"/>
</dbReference>
<evidence type="ECO:0000256" key="4">
    <source>
        <dbReference type="ARBA" id="ARBA00022630"/>
    </source>
</evidence>
<dbReference type="Gene3D" id="3.50.50.60">
    <property type="entry name" value="FAD/NAD(P)-binding domain"/>
    <property type="match status" value="1"/>
</dbReference>
<evidence type="ECO:0000259" key="10">
    <source>
        <dbReference type="Pfam" id="PF01266"/>
    </source>
</evidence>
<dbReference type="EMBL" id="FNJU01000001">
    <property type="protein sequence ID" value="SDO97381.1"/>
    <property type="molecule type" value="Genomic_DNA"/>
</dbReference>
<evidence type="ECO:0000256" key="9">
    <source>
        <dbReference type="RuleBase" id="RU361217"/>
    </source>
</evidence>
<organism evidence="12 13">
    <name type="scientific">Litchfieldia salsa</name>
    <dbReference type="NCBI Taxonomy" id="930152"/>
    <lineage>
        <taxon>Bacteria</taxon>
        <taxon>Bacillati</taxon>
        <taxon>Bacillota</taxon>
        <taxon>Bacilli</taxon>
        <taxon>Bacillales</taxon>
        <taxon>Bacillaceae</taxon>
        <taxon>Litchfieldia</taxon>
    </lineage>
</organism>
<dbReference type="SUPFAM" id="SSF51905">
    <property type="entry name" value="FAD/NAD(P)-binding domain"/>
    <property type="match status" value="1"/>
</dbReference>
<comment type="catalytic activity">
    <reaction evidence="8 9">
        <text>a quinone + sn-glycerol 3-phosphate = dihydroxyacetone phosphate + a quinol</text>
        <dbReference type="Rhea" id="RHEA:18977"/>
        <dbReference type="ChEBI" id="CHEBI:24646"/>
        <dbReference type="ChEBI" id="CHEBI:57597"/>
        <dbReference type="ChEBI" id="CHEBI:57642"/>
        <dbReference type="ChEBI" id="CHEBI:132124"/>
        <dbReference type="EC" id="1.1.5.3"/>
    </reaction>
</comment>
<evidence type="ECO:0000313" key="12">
    <source>
        <dbReference type="EMBL" id="SDO97381.1"/>
    </source>
</evidence>
<dbReference type="InterPro" id="IPR000447">
    <property type="entry name" value="G3P_DH_FAD-dep"/>
</dbReference>
<accession>A0A1H0NXI5</accession>
<evidence type="ECO:0000259" key="11">
    <source>
        <dbReference type="Pfam" id="PF16901"/>
    </source>
</evidence>
<dbReference type="EC" id="1.1.5.3" evidence="9"/>
<evidence type="ECO:0000256" key="2">
    <source>
        <dbReference type="ARBA" id="ARBA00004977"/>
    </source>
</evidence>
<keyword evidence="7 9" id="KW-0560">Oxidoreductase</keyword>
<dbReference type="PANTHER" id="PTHR11985:SF35">
    <property type="entry name" value="ANAEROBIC GLYCEROL-3-PHOSPHATE DEHYDROGENASE SUBUNIT A"/>
    <property type="match status" value="1"/>
</dbReference>
<evidence type="ECO:0000256" key="7">
    <source>
        <dbReference type="ARBA" id="ARBA00023002"/>
    </source>
</evidence>
<dbReference type="STRING" id="930152.SAMN05216565_10162"/>
<dbReference type="InterPro" id="IPR006076">
    <property type="entry name" value="FAD-dep_OxRdtase"/>
</dbReference>
<dbReference type="Pfam" id="PF01266">
    <property type="entry name" value="DAO"/>
    <property type="match status" value="1"/>
</dbReference>
<evidence type="ECO:0000256" key="6">
    <source>
        <dbReference type="ARBA" id="ARBA00022827"/>
    </source>
</evidence>
<dbReference type="PANTHER" id="PTHR11985">
    <property type="entry name" value="GLYCEROL-3-PHOSPHATE DEHYDROGENASE"/>
    <property type="match status" value="1"/>
</dbReference>
<dbReference type="GO" id="GO:0009331">
    <property type="term" value="C:glycerol-3-phosphate dehydrogenase (FAD) complex"/>
    <property type="evidence" value="ECO:0007669"/>
    <property type="project" value="UniProtKB-UniRule"/>
</dbReference>
<dbReference type="Pfam" id="PF16901">
    <property type="entry name" value="DAO_C"/>
    <property type="match status" value="1"/>
</dbReference>
<dbReference type="InterPro" id="IPR031656">
    <property type="entry name" value="DAO_C"/>
</dbReference>
<dbReference type="PROSITE" id="PS00977">
    <property type="entry name" value="FAD_G3PDH_1"/>
    <property type="match status" value="1"/>
</dbReference>
<feature type="domain" description="Alpha-glycerophosphate oxidase C-terminal" evidence="11">
    <location>
        <begin position="403"/>
        <end position="531"/>
    </location>
</feature>
<proteinExistence type="inferred from homology"/>
<keyword evidence="6" id="KW-0274">FAD</keyword>
<dbReference type="GO" id="GO:0004368">
    <property type="term" value="F:glycerol-3-phosphate dehydrogenase (quinone) activity"/>
    <property type="evidence" value="ECO:0007669"/>
    <property type="project" value="UniProtKB-EC"/>
</dbReference>
<dbReference type="GO" id="GO:0019563">
    <property type="term" value="P:glycerol catabolic process"/>
    <property type="evidence" value="ECO:0007669"/>
    <property type="project" value="UniProtKB-UniPathway"/>
</dbReference>
<comment type="pathway">
    <text evidence="2">Polyol metabolism; glycerol degradation via glycerol kinase pathway; glycerone phosphate from sn-glycerol 3-phosphate (aerobic route): step 1/1.</text>
</comment>
<dbReference type="PROSITE" id="PS00978">
    <property type="entry name" value="FAD_G3PDH_2"/>
    <property type="match status" value="1"/>
</dbReference>
<evidence type="ECO:0000256" key="8">
    <source>
        <dbReference type="ARBA" id="ARBA00049055"/>
    </source>
</evidence>
<dbReference type="Gene3D" id="3.30.9.10">
    <property type="entry name" value="D-Amino Acid Oxidase, subunit A, domain 2"/>
    <property type="match status" value="1"/>
</dbReference>
<dbReference type="GO" id="GO:0046168">
    <property type="term" value="P:glycerol-3-phosphate catabolic process"/>
    <property type="evidence" value="ECO:0007669"/>
    <property type="project" value="TreeGrafter"/>
</dbReference>
<dbReference type="Gene3D" id="1.10.8.870">
    <property type="entry name" value="Alpha-glycerophosphate oxidase, cap domain"/>
    <property type="match status" value="1"/>
</dbReference>
<keyword evidence="13" id="KW-1185">Reference proteome</keyword>
<keyword evidence="5" id="KW-0319">Glycerol metabolism</keyword>
<evidence type="ECO:0000256" key="5">
    <source>
        <dbReference type="ARBA" id="ARBA00022798"/>
    </source>
</evidence>
<reference evidence="13" key="1">
    <citation type="submission" date="2016-10" db="EMBL/GenBank/DDBJ databases">
        <authorList>
            <person name="Varghese N."/>
            <person name="Submissions S."/>
        </authorList>
    </citation>
    <scope>NUCLEOTIDE SEQUENCE [LARGE SCALE GENOMIC DNA]</scope>
    <source>
        <strain evidence="13">IBRC-M10078</strain>
    </source>
</reference>
<sequence length="558" mass="63362">MNFSGKKRSEIIKSIQKKEIDLLIIGGGITGAGIALDATTRGFETVLFDMQDFAEGTSSRSTKLIHGGLRYLKQFEIKLVSEVGKERAIVYENGPHVTSPEWMLLPIHKGGSFGKFTTSIGLRVYDFLAGVKKTERRKMLSVKETIEKAPLIKREGLLGGGYYVEYRTDDARLTIEVIKKSVEKGVTALNYTKVESLIYENGKVKGVNVIDMLTQEQYAVYGKNVVNATGPWGDALREQDQSLRKKTLRLTKGVHIVIDQKNFPLKQAIYYDTKDGRMVFAIPRDGKTYVGTTDTFYKEDISTPTVTKEDCTYLLQTIHDMFPSIRLSEDEVESSWAGLRPLIHEEGKDPSEISRKDEIWKSDSGLITIAGGKLTGYRKMAEMVVDQLASLSKDEIKIINKRSQTKNLAISGGDVGGSQGFNAFQTEQVTKLVEFNLDKEVAMKLVRLYGSNITEIIRMMDEVPKIRGVGMPPYIIAMIRYSIECEMTIKPVDFFIRRTGAIYFDYEWVQKWKQPVIRYMVSYYKWSRETKQCYESELEKALELAALTQKMDKRINIR</sequence>
<evidence type="ECO:0000313" key="13">
    <source>
        <dbReference type="Proteomes" id="UP000199159"/>
    </source>
</evidence>
<gene>
    <name evidence="12" type="ORF">SAMN05216565_10162</name>
</gene>
<dbReference type="PRINTS" id="PR01001">
    <property type="entry name" value="FADG3PDH"/>
</dbReference>
<name>A0A1H0NXI5_9BACI</name>
<dbReference type="InterPro" id="IPR036188">
    <property type="entry name" value="FAD/NAD-bd_sf"/>
</dbReference>
<dbReference type="Proteomes" id="UP000199159">
    <property type="component" value="Unassembled WGS sequence"/>
</dbReference>
<dbReference type="SUPFAM" id="SSF54373">
    <property type="entry name" value="FAD-linked reductases, C-terminal domain"/>
    <property type="match status" value="1"/>
</dbReference>
<dbReference type="OrthoDB" id="9766796at2"/>